<keyword evidence="2" id="KW-0812">Transmembrane</keyword>
<proteinExistence type="predicted"/>
<dbReference type="Proteomes" id="UP000428325">
    <property type="component" value="Chromosome"/>
</dbReference>
<reference evidence="3 4" key="1">
    <citation type="submission" date="2018-12" db="EMBL/GenBank/DDBJ databases">
        <title>Complete genome sequence of Haloplanus rallus MBLA0036.</title>
        <authorList>
            <person name="Nam Y.-d."/>
            <person name="Kang J."/>
            <person name="Chung W.-H."/>
            <person name="Park Y.S."/>
        </authorList>
    </citation>
    <scope>NUCLEOTIDE SEQUENCE [LARGE SCALE GENOMIC DNA]</scope>
    <source>
        <strain evidence="3 4">MBLA0036</strain>
    </source>
</reference>
<organism evidence="3 4">
    <name type="scientific">Haloplanus rallus</name>
    <dbReference type="NCBI Taxonomy" id="1816183"/>
    <lineage>
        <taxon>Archaea</taxon>
        <taxon>Methanobacteriati</taxon>
        <taxon>Methanobacteriota</taxon>
        <taxon>Stenosarchaea group</taxon>
        <taxon>Halobacteria</taxon>
        <taxon>Halobacteriales</taxon>
        <taxon>Haloferacaceae</taxon>
        <taxon>Haloplanus</taxon>
    </lineage>
</organism>
<keyword evidence="2" id="KW-1133">Transmembrane helix</keyword>
<feature type="compositionally biased region" description="Low complexity" evidence="1">
    <location>
        <begin position="434"/>
        <end position="465"/>
    </location>
</feature>
<evidence type="ECO:0000313" key="3">
    <source>
        <dbReference type="EMBL" id="QGX94979.1"/>
    </source>
</evidence>
<dbReference type="OrthoDB" id="232948at2157"/>
<evidence type="ECO:0000256" key="2">
    <source>
        <dbReference type="SAM" id="Phobius"/>
    </source>
</evidence>
<dbReference type="GeneID" id="43369740"/>
<keyword evidence="4" id="KW-1185">Reference proteome</keyword>
<evidence type="ECO:0000313" key="4">
    <source>
        <dbReference type="Proteomes" id="UP000428325"/>
    </source>
</evidence>
<dbReference type="RefSeq" id="WP_157689436.1">
    <property type="nucleotide sequence ID" value="NZ_CP034345.1"/>
</dbReference>
<feature type="transmembrane region" description="Helical" evidence="2">
    <location>
        <begin position="502"/>
        <end position="521"/>
    </location>
</feature>
<evidence type="ECO:0000256" key="1">
    <source>
        <dbReference type="SAM" id="MobiDB-lite"/>
    </source>
</evidence>
<keyword evidence="2" id="KW-0472">Membrane</keyword>
<feature type="region of interest" description="Disordered" evidence="1">
    <location>
        <begin position="434"/>
        <end position="470"/>
    </location>
</feature>
<sequence>MDAPGRSALVALVVAAGVVGFLPAAGVVGATSPAITVTVDGSPVDDGNETVVNDDPPIGVSVDADRSIDVVSVRVDGTTERRYTPNGSTLDETFHLDLASGEHNISVVVKTEEVTTHEVTVIKDAQRPYVAYTAPFETDTYEPPPERVTVNRSRVTLAGNFSDLTGVTHLLINRSTEYDTGAGTRTDRAVYEARTPNESFSQSVFLGVGDNTVTARYYDELNHVRVHRVTITVQDTAPPTLSNLSVVRTAPETLRVRGSATDNGQIRSVSLTPANVDDTTYLLNPGVGEPNPARQRTTFASNVTLHPGVNSVVLRATDTAGNTVERTVSVRRTVVPELRLDRGGTRYVNGSTVVARGVATDGEIVSATLETVDADTGEVVDIVSLHDGDIVTDLDFERHLDAPESRHTTVRLRVIDSSGTEHVTTLDRTLTVETPTATPTVTPRPSTTSSPPPESTATPVPTATPDGSNASGLTVPVIGVTIPVPSVLGTSVSLPVPVVGPFDVPILPVAALLAVGLGVVGRRR</sequence>
<dbReference type="KEGG" id="hra:EI982_09345"/>
<name>A0A6B9FER1_9EURY</name>
<dbReference type="InterPro" id="IPR013783">
    <property type="entry name" value="Ig-like_fold"/>
</dbReference>
<dbReference type="Gene3D" id="2.60.40.10">
    <property type="entry name" value="Immunoglobulins"/>
    <property type="match status" value="1"/>
</dbReference>
<accession>A0A6B9FER1</accession>
<dbReference type="EMBL" id="CP034345">
    <property type="protein sequence ID" value="QGX94979.1"/>
    <property type="molecule type" value="Genomic_DNA"/>
</dbReference>
<dbReference type="AlphaFoldDB" id="A0A6B9FER1"/>
<gene>
    <name evidence="3" type="ORF">EI982_09345</name>
</gene>
<protein>
    <submittedName>
        <fullName evidence="3">Uncharacterized protein</fullName>
    </submittedName>
</protein>